<sequence>MAWTWTYEDAAGNAVESEELTRPEFPSQSDAESWVGETWRELLDAGVEQVRLFDAEREVYGPMSLRPAE</sequence>
<dbReference type="RefSeq" id="WP_205120466.1">
    <property type="nucleotide sequence ID" value="NZ_JAFBCM010000001.1"/>
</dbReference>
<evidence type="ECO:0000313" key="2">
    <source>
        <dbReference type="Proteomes" id="UP001595699"/>
    </source>
</evidence>
<dbReference type="Proteomes" id="UP001595699">
    <property type="component" value="Unassembled WGS sequence"/>
</dbReference>
<proteinExistence type="predicted"/>
<gene>
    <name evidence="1" type="ORF">ACFOUW_35350</name>
</gene>
<accession>A0ABV7YP25</accession>
<dbReference type="EMBL" id="JBHRZH010000049">
    <property type="protein sequence ID" value="MFC3766152.1"/>
    <property type="molecule type" value="Genomic_DNA"/>
</dbReference>
<comment type="caution">
    <text evidence="1">The sequence shown here is derived from an EMBL/GenBank/DDBJ whole genome shotgun (WGS) entry which is preliminary data.</text>
</comment>
<evidence type="ECO:0000313" key="1">
    <source>
        <dbReference type="EMBL" id="MFC3766152.1"/>
    </source>
</evidence>
<organism evidence="1 2">
    <name type="scientific">Tenggerimyces flavus</name>
    <dbReference type="NCBI Taxonomy" id="1708749"/>
    <lineage>
        <taxon>Bacteria</taxon>
        <taxon>Bacillati</taxon>
        <taxon>Actinomycetota</taxon>
        <taxon>Actinomycetes</taxon>
        <taxon>Propionibacteriales</taxon>
        <taxon>Nocardioidaceae</taxon>
        <taxon>Tenggerimyces</taxon>
    </lineage>
</organism>
<protein>
    <submittedName>
        <fullName evidence="1">Uncharacterized protein</fullName>
    </submittedName>
</protein>
<keyword evidence="2" id="KW-1185">Reference proteome</keyword>
<name>A0ABV7YP25_9ACTN</name>
<reference evidence="2" key="1">
    <citation type="journal article" date="2019" name="Int. J. Syst. Evol. Microbiol.">
        <title>The Global Catalogue of Microorganisms (GCM) 10K type strain sequencing project: providing services to taxonomists for standard genome sequencing and annotation.</title>
        <authorList>
            <consortium name="The Broad Institute Genomics Platform"/>
            <consortium name="The Broad Institute Genome Sequencing Center for Infectious Disease"/>
            <person name="Wu L."/>
            <person name="Ma J."/>
        </authorList>
    </citation>
    <scope>NUCLEOTIDE SEQUENCE [LARGE SCALE GENOMIC DNA]</scope>
    <source>
        <strain evidence="2">CGMCC 4.7241</strain>
    </source>
</reference>